<dbReference type="InterPro" id="IPR007133">
    <property type="entry name" value="RNA_pol_II-assoc_Paf1"/>
</dbReference>
<protein>
    <submittedName>
        <fullName evidence="5">RNA polymerase II-associated protein</fullName>
    </submittedName>
</protein>
<sequence length="447" mass="50466">MSLKKSAKLDLLVRVRYTNPIPPPPCPPKLLVIPTNPMRYARPEFLNAVASEMPLPMIVDAECGMPLDLSQWESLWEEGADDSCTFISTIQYVTLNPDPNNLPRVDPKDAFLLGDPSSSSSAYANGSHAGPPQSSSNSVGNVTWLRRTEYLSRESGHRLGALESKSTATSIVDISREAQLATIEASFKTCNDESALANLRHPNNPNLVAVESYPILPDSDIWSNQYDLFRFSERPGERPADVPDERLDCAILRPMKTEFDSFLAYYLTPDDEAAVKLKEIRASLAPYEIPDDQEETVFNFVRDFEAIKVEQEVPNEFLLVLQEEEDIRSLNDSLNDLHQLPRKEKGAYYKNIERKMLLKKRRANVGVLSTSQPYPADLFDQQYEQYDDKWEVIRVKYAPMSKEEEEERQEALAEVADPMYLLNRDADGEIEVDESGAAIFSNGGIDF</sequence>
<keyword evidence="6" id="KW-1185">Reference proteome</keyword>
<dbReference type="OrthoDB" id="10260285at2759"/>
<feature type="region of interest" description="Disordered" evidence="4">
    <location>
        <begin position="116"/>
        <end position="139"/>
    </location>
</feature>
<evidence type="ECO:0000256" key="2">
    <source>
        <dbReference type="ARBA" id="ARBA00007560"/>
    </source>
</evidence>
<evidence type="ECO:0000256" key="4">
    <source>
        <dbReference type="SAM" id="MobiDB-lite"/>
    </source>
</evidence>
<dbReference type="PANTHER" id="PTHR23188">
    <property type="entry name" value="RNA POLYMERASE II-ASSOCIATED FACTOR 1 HOMOLOG"/>
    <property type="match status" value="1"/>
</dbReference>
<dbReference type="Pfam" id="PF03985">
    <property type="entry name" value="Paf1"/>
    <property type="match status" value="1"/>
</dbReference>
<gene>
    <name evidence="5" type="ORF">FA15DRAFT_703016</name>
</gene>
<dbReference type="GO" id="GO:0000993">
    <property type="term" value="F:RNA polymerase II complex binding"/>
    <property type="evidence" value="ECO:0007669"/>
    <property type="project" value="TreeGrafter"/>
</dbReference>
<dbReference type="EMBL" id="ML210177">
    <property type="protein sequence ID" value="TFK26199.1"/>
    <property type="molecule type" value="Genomic_DNA"/>
</dbReference>
<reference evidence="5 6" key="1">
    <citation type="journal article" date="2019" name="Nat. Ecol. Evol.">
        <title>Megaphylogeny resolves global patterns of mushroom evolution.</title>
        <authorList>
            <person name="Varga T."/>
            <person name="Krizsan K."/>
            <person name="Foldi C."/>
            <person name="Dima B."/>
            <person name="Sanchez-Garcia M."/>
            <person name="Sanchez-Ramirez S."/>
            <person name="Szollosi G.J."/>
            <person name="Szarkandi J.G."/>
            <person name="Papp V."/>
            <person name="Albert L."/>
            <person name="Andreopoulos W."/>
            <person name="Angelini C."/>
            <person name="Antonin V."/>
            <person name="Barry K.W."/>
            <person name="Bougher N.L."/>
            <person name="Buchanan P."/>
            <person name="Buyck B."/>
            <person name="Bense V."/>
            <person name="Catcheside P."/>
            <person name="Chovatia M."/>
            <person name="Cooper J."/>
            <person name="Damon W."/>
            <person name="Desjardin D."/>
            <person name="Finy P."/>
            <person name="Geml J."/>
            <person name="Haridas S."/>
            <person name="Hughes K."/>
            <person name="Justo A."/>
            <person name="Karasinski D."/>
            <person name="Kautmanova I."/>
            <person name="Kiss B."/>
            <person name="Kocsube S."/>
            <person name="Kotiranta H."/>
            <person name="LaButti K.M."/>
            <person name="Lechner B.E."/>
            <person name="Liimatainen K."/>
            <person name="Lipzen A."/>
            <person name="Lukacs Z."/>
            <person name="Mihaltcheva S."/>
            <person name="Morgado L.N."/>
            <person name="Niskanen T."/>
            <person name="Noordeloos M.E."/>
            <person name="Ohm R.A."/>
            <person name="Ortiz-Santana B."/>
            <person name="Ovrebo C."/>
            <person name="Racz N."/>
            <person name="Riley R."/>
            <person name="Savchenko A."/>
            <person name="Shiryaev A."/>
            <person name="Soop K."/>
            <person name="Spirin V."/>
            <person name="Szebenyi C."/>
            <person name="Tomsovsky M."/>
            <person name="Tulloss R.E."/>
            <person name="Uehling J."/>
            <person name="Grigoriev I.V."/>
            <person name="Vagvolgyi C."/>
            <person name="Papp T."/>
            <person name="Martin F.M."/>
            <person name="Miettinen O."/>
            <person name="Hibbett D.S."/>
            <person name="Nagy L.G."/>
        </authorList>
    </citation>
    <scope>NUCLEOTIDE SEQUENCE [LARGE SCALE GENOMIC DNA]</scope>
    <source>
        <strain evidence="5 6">CBS 121175</strain>
    </source>
</reference>
<evidence type="ECO:0000313" key="6">
    <source>
        <dbReference type="Proteomes" id="UP000307440"/>
    </source>
</evidence>
<evidence type="ECO:0000313" key="5">
    <source>
        <dbReference type="EMBL" id="TFK26199.1"/>
    </source>
</evidence>
<proteinExistence type="inferred from homology"/>
<organism evidence="5 6">
    <name type="scientific">Coprinopsis marcescibilis</name>
    <name type="common">Agaric fungus</name>
    <name type="synonym">Psathyrella marcescibilis</name>
    <dbReference type="NCBI Taxonomy" id="230819"/>
    <lineage>
        <taxon>Eukaryota</taxon>
        <taxon>Fungi</taxon>
        <taxon>Dikarya</taxon>
        <taxon>Basidiomycota</taxon>
        <taxon>Agaricomycotina</taxon>
        <taxon>Agaricomycetes</taxon>
        <taxon>Agaricomycetidae</taxon>
        <taxon>Agaricales</taxon>
        <taxon>Agaricineae</taxon>
        <taxon>Psathyrellaceae</taxon>
        <taxon>Coprinopsis</taxon>
    </lineage>
</organism>
<dbReference type="GO" id="GO:0006368">
    <property type="term" value="P:transcription elongation by RNA polymerase II"/>
    <property type="evidence" value="ECO:0007669"/>
    <property type="project" value="InterPro"/>
</dbReference>
<name>A0A5C3KZV3_COPMA</name>
<dbReference type="PANTHER" id="PTHR23188:SF12">
    <property type="entry name" value="RNA POLYMERASE II-ASSOCIATED FACTOR 1 HOMOLOG"/>
    <property type="match status" value="1"/>
</dbReference>
<comment type="subcellular location">
    <subcellularLocation>
        <location evidence="1">Nucleus</location>
    </subcellularLocation>
</comment>
<dbReference type="GO" id="GO:0016593">
    <property type="term" value="C:Cdc73/Paf1 complex"/>
    <property type="evidence" value="ECO:0007669"/>
    <property type="project" value="InterPro"/>
</dbReference>
<evidence type="ECO:0000256" key="1">
    <source>
        <dbReference type="ARBA" id="ARBA00004123"/>
    </source>
</evidence>
<keyword evidence="3" id="KW-0539">Nucleus</keyword>
<dbReference type="STRING" id="230819.A0A5C3KZV3"/>
<dbReference type="AlphaFoldDB" id="A0A5C3KZV3"/>
<dbReference type="Proteomes" id="UP000307440">
    <property type="component" value="Unassembled WGS sequence"/>
</dbReference>
<evidence type="ECO:0000256" key="3">
    <source>
        <dbReference type="ARBA" id="ARBA00023242"/>
    </source>
</evidence>
<accession>A0A5C3KZV3</accession>
<comment type="similarity">
    <text evidence="2">Belongs to the PAF1 family.</text>
</comment>
<dbReference type="GO" id="GO:0003682">
    <property type="term" value="F:chromatin binding"/>
    <property type="evidence" value="ECO:0007669"/>
    <property type="project" value="TreeGrafter"/>
</dbReference>